<dbReference type="Gene3D" id="2.60.470.10">
    <property type="entry name" value="Acid-sensing ion channels like domains"/>
    <property type="match status" value="1"/>
</dbReference>
<keyword evidence="12" id="KW-0863">Zinc-finger</keyword>
<evidence type="ECO:0000313" key="16">
    <source>
        <dbReference type="Proteomes" id="UP000499080"/>
    </source>
</evidence>
<evidence type="ECO:0000256" key="10">
    <source>
        <dbReference type="ARBA" id="ARBA00023201"/>
    </source>
</evidence>
<keyword evidence="3 13" id="KW-0813">Transport</keyword>
<evidence type="ECO:0000256" key="6">
    <source>
        <dbReference type="ARBA" id="ARBA00022989"/>
    </source>
</evidence>
<dbReference type="InterPro" id="IPR043502">
    <property type="entry name" value="DNA/RNA_pol_sf"/>
</dbReference>
<dbReference type="Gene3D" id="4.10.60.10">
    <property type="entry name" value="Zinc finger, CCHC-type"/>
    <property type="match status" value="1"/>
</dbReference>
<gene>
    <name evidence="15" type="primary">Asic3</name>
    <name evidence="15" type="ORF">AVEN_178751_1</name>
</gene>
<keyword evidence="12" id="KW-0862">Zinc</keyword>
<sequence length="1025" mass="117549">MTSMSSAQFCAANFLKVSHFPKHASKSRVKKKLRFSSNHPFKNSHPNKNISYNISEVFDNSSVYAASQISQSSLHLSRRIWLLVFVASLFGSIYKIKMYCELYWQYPIVLSLYVDQNSSLQFPAVSICNLNRKKRDSEEKSGNAKGTPLIFSELRKLQFCKRDENGTKYRDNKQDDMLKFLMKYYEMDEETRFRLGINPAEFVKECTFNGRFCSGERLSYFDSLQFGNCITFNKKFQGMETLYVTEIGTGKGLFLKLRLFSAWYLTTTQTVGAKVIIHNPAEIPSPEQEGFIIIPGYEFSVSLKQTVVRRLPAPYKDQCIDYNNRNEGSINSKNSCIRTCIQQQNFAKCGCIDMSLGVMTELKSCNVTDETDACCLDYVLDDMSRNGSPCNCPLPCRSVYYNEEISKSDLVPERVPEPTESKHMLPIDPAVKKMLKDHSKKFFKFEHLRLNIFYSTLERLVYEQRPKIDLSELLSYMGNEFGLWLDKDKCAQILLNSIGASNYNILAALIAPKAPNELPYDNLFKVLENQLAPKRSCLVSQHYFLSTYQKQDSSISDFVADLRRDIAECKFTVACECSKNVSVADIFLRAQFIRGIKDSWIKEQILQSELTDFNAIVNKAIALETSKIDCRELSKSNTSGLKDINKIAKRNRQSKNVKTSFRNQTTNQKYLASNYRKKTKKPFLDFEKLGINNLCLRCGNNSHFSRECRSNPNNLKCRACKSTGHVQKVCIKTILNANISNSPNLANHVKMYQDIGVNAIVDIYDNRTSESAEDATKYFISVKIENLYQKFEVDTGACYTLIPDTQFKRLSIKRQHEPTEIAFRSYTENVFLLLDQTTGNEIQNEIFSFQNITDIEKHFPEVCEQKVGCVPNFTIKLKLRDGTKPNYIPKRNVPYALREKVDKELDSLEADGIISKSITSDWGSPLVLIPKGDGTVRLCVYYKAGVNDLLMNVNYPIKKIDEVLNSLRYSKYFCKLDLFKVDLHLQTDEESSIIQTISTHRRAYKMNRLSFGIKTTPAEFNQIID</sequence>
<keyword evidence="10 13" id="KW-0739">Sodium transport</keyword>
<dbReference type="OrthoDB" id="6426224at2759"/>
<dbReference type="PRINTS" id="PR01078">
    <property type="entry name" value="AMINACHANNEL"/>
</dbReference>
<accession>A0A4Y2I183</accession>
<comment type="subcellular location">
    <subcellularLocation>
        <location evidence="1">Membrane</location>
        <topology evidence="1">Multi-pass membrane protein</topology>
    </subcellularLocation>
</comment>
<dbReference type="Gene3D" id="3.30.70.270">
    <property type="match status" value="1"/>
</dbReference>
<dbReference type="InterPro" id="IPR001878">
    <property type="entry name" value="Znf_CCHC"/>
</dbReference>
<evidence type="ECO:0000256" key="9">
    <source>
        <dbReference type="ARBA" id="ARBA00023136"/>
    </source>
</evidence>
<dbReference type="PROSITE" id="PS50158">
    <property type="entry name" value="ZF_CCHC"/>
    <property type="match status" value="1"/>
</dbReference>
<evidence type="ECO:0000256" key="8">
    <source>
        <dbReference type="ARBA" id="ARBA00023065"/>
    </source>
</evidence>
<keyword evidence="12" id="KW-0479">Metal-binding</keyword>
<comment type="similarity">
    <text evidence="2 13">Belongs to the amiloride-sensitive sodium channel (TC 1.A.6) family.</text>
</comment>
<dbReference type="EMBL" id="BGPR01002306">
    <property type="protein sequence ID" value="GBM71318.1"/>
    <property type="molecule type" value="Genomic_DNA"/>
</dbReference>
<keyword evidence="8 13" id="KW-0406">Ion transport</keyword>
<dbReference type="AlphaFoldDB" id="A0A4Y2I183"/>
<evidence type="ECO:0000256" key="4">
    <source>
        <dbReference type="ARBA" id="ARBA00022461"/>
    </source>
</evidence>
<evidence type="ECO:0000256" key="5">
    <source>
        <dbReference type="ARBA" id="ARBA00022692"/>
    </source>
</evidence>
<keyword evidence="11 13" id="KW-0407">Ion channel</keyword>
<keyword evidence="7" id="KW-0915">Sodium</keyword>
<protein>
    <submittedName>
        <fullName evidence="15">Acid-sensing ion channel 3</fullName>
    </submittedName>
</protein>
<dbReference type="GO" id="GO:0071897">
    <property type="term" value="P:DNA biosynthetic process"/>
    <property type="evidence" value="ECO:0007669"/>
    <property type="project" value="UniProtKB-ARBA"/>
</dbReference>
<comment type="caution">
    <text evidence="15">The sequence shown here is derived from an EMBL/GenBank/DDBJ whole genome shotgun (WGS) entry which is preliminary data.</text>
</comment>
<feature type="domain" description="CCHC-type" evidence="14">
    <location>
        <begin position="695"/>
        <end position="710"/>
    </location>
</feature>
<dbReference type="PANTHER" id="PTHR37984">
    <property type="entry name" value="PROTEIN CBG26694"/>
    <property type="match status" value="1"/>
</dbReference>
<dbReference type="InterPro" id="IPR043128">
    <property type="entry name" value="Rev_trsase/Diguanyl_cyclase"/>
</dbReference>
<dbReference type="SMART" id="SM00343">
    <property type="entry name" value="ZnF_C2HC"/>
    <property type="match status" value="2"/>
</dbReference>
<dbReference type="InterPro" id="IPR050951">
    <property type="entry name" value="Retrovirus_Pol_polyprotein"/>
</dbReference>
<keyword evidence="6" id="KW-1133">Transmembrane helix</keyword>
<dbReference type="Gene3D" id="3.10.10.10">
    <property type="entry name" value="HIV Type 1 Reverse Transcriptase, subunit A, domain 1"/>
    <property type="match status" value="1"/>
</dbReference>
<dbReference type="SUPFAM" id="SSF56672">
    <property type="entry name" value="DNA/RNA polymerases"/>
    <property type="match status" value="1"/>
</dbReference>
<dbReference type="GO" id="GO:0003676">
    <property type="term" value="F:nucleic acid binding"/>
    <property type="evidence" value="ECO:0007669"/>
    <property type="project" value="InterPro"/>
</dbReference>
<organism evidence="15 16">
    <name type="scientific">Araneus ventricosus</name>
    <name type="common">Orbweaver spider</name>
    <name type="synonym">Epeira ventricosa</name>
    <dbReference type="NCBI Taxonomy" id="182803"/>
    <lineage>
        <taxon>Eukaryota</taxon>
        <taxon>Metazoa</taxon>
        <taxon>Ecdysozoa</taxon>
        <taxon>Arthropoda</taxon>
        <taxon>Chelicerata</taxon>
        <taxon>Arachnida</taxon>
        <taxon>Araneae</taxon>
        <taxon>Araneomorphae</taxon>
        <taxon>Entelegynae</taxon>
        <taxon>Araneoidea</taxon>
        <taxon>Araneidae</taxon>
        <taxon>Araneus</taxon>
    </lineage>
</organism>
<dbReference type="GO" id="GO:0005272">
    <property type="term" value="F:sodium channel activity"/>
    <property type="evidence" value="ECO:0007669"/>
    <property type="project" value="UniProtKB-KW"/>
</dbReference>
<dbReference type="GO" id="GO:0016020">
    <property type="term" value="C:membrane"/>
    <property type="evidence" value="ECO:0007669"/>
    <property type="project" value="UniProtKB-SubCell"/>
</dbReference>
<evidence type="ECO:0000256" key="1">
    <source>
        <dbReference type="ARBA" id="ARBA00004141"/>
    </source>
</evidence>
<evidence type="ECO:0000259" key="14">
    <source>
        <dbReference type="PROSITE" id="PS50158"/>
    </source>
</evidence>
<evidence type="ECO:0000256" key="3">
    <source>
        <dbReference type="ARBA" id="ARBA00022448"/>
    </source>
</evidence>
<evidence type="ECO:0000256" key="7">
    <source>
        <dbReference type="ARBA" id="ARBA00023053"/>
    </source>
</evidence>
<proteinExistence type="inferred from homology"/>
<dbReference type="SUPFAM" id="SSF57756">
    <property type="entry name" value="Retrovirus zinc finger-like domains"/>
    <property type="match status" value="1"/>
</dbReference>
<evidence type="ECO:0000256" key="2">
    <source>
        <dbReference type="ARBA" id="ARBA00007193"/>
    </source>
</evidence>
<keyword evidence="5 13" id="KW-0812">Transmembrane</keyword>
<dbReference type="PANTHER" id="PTHR37984:SF5">
    <property type="entry name" value="PROTEIN NYNRIN-LIKE"/>
    <property type="match status" value="1"/>
</dbReference>
<dbReference type="InterPro" id="IPR036875">
    <property type="entry name" value="Znf_CCHC_sf"/>
</dbReference>
<evidence type="ECO:0000256" key="13">
    <source>
        <dbReference type="RuleBase" id="RU000679"/>
    </source>
</evidence>
<dbReference type="InterPro" id="IPR001873">
    <property type="entry name" value="ENaC"/>
</dbReference>
<keyword evidence="4 13" id="KW-0894">Sodium channel</keyword>
<evidence type="ECO:0000313" key="15">
    <source>
        <dbReference type="EMBL" id="GBM71318.1"/>
    </source>
</evidence>
<dbReference type="GO" id="GO:0008270">
    <property type="term" value="F:zinc ion binding"/>
    <property type="evidence" value="ECO:0007669"/>
    <property type="project" value="UniProtKB-KW"/>
</dbReference>
<dbReference type="Proteomes" id="UP000499080">
    <property type="component" value="Unassembled WGS sequence"/>
</dbReference>
<dbReference type="Pfam" id="PF00858">
    <property type="entry name" value="ASC"/>
    <property type="match status" value="1"/>
</dbReference>
<evidence type="ECO:0000256" key="11">
    <source>
        <dbReference type="ARBA" id="ARBA00023303"/>
    </source>
</evidence>
<keyword evidence="16" id="KW-1185">Reference proteome</keyword>
<evidence type="ECO:0000256" key="12">
    <source>
        <dbReference type="PROSITE-ProRule" id="PRU00047"/>
    </source>
</evidence>
<reference evidence="15 16" key="1">
    <citation type="journal article" date="2019" name="Sci. Rep.">
        <title>Orb-weaving spider Araneus ventricosus genome elucidates the spidroin gene catalogue.</title>
        <authorList>
            <person name="Kono N."/>
            <person name="Nakamura H."/>
            <person name="Ohtoshi R."/>
            <person name="Moran D.A.P."/>
            <person name="Shinohara A."/>
            <person name="Yoshida Y."/>
            <person name="Fujiwara M."/>
            <person name="Mori M."/>
            <person name="Tomita M."/>
            <person name="Arakawa K."/>
        </authorList>
    </citation>
    <scope>NUCLEOTIDE SEQUENCE [LARGE SCALE GENOMIC DNA]</scope>
</reference>
<keyword evidence="9" id="KW-0472">Membrane</keyword>
<name>A0A4Y2I183_ARAVE</name>